<dbReference type="RefSeq" id="WP_173052837.1">
    <property type="nucleotide sequence ID" value="NZ_BAABGO010000003.1"/>
</dbReference>
<accession>A0A6V8K2D2</accession>
<proteinExistence type="predicted"/>
<feature type="transmembrane region" description="Helical" evidence="1">
    <location>
        <begin position="202"/>
        <end position="221"/>
    </location>
</feature>
<evidence type="ECO:0000313" key="3">
    <source>
        <dbReference type="Proteomes" id="UP000482800"/>
    </source>
</evidence>
<reference evidence="2 3" key="1">
    <citation type="submission" date="2020-03" db="EMBL/GenBank/DDBJ databases">
        <title>Whole genome shotgun sequence of Phytohabitans houttuyneae NBRC 108639.</title>
        <authorList>
            <person name="Komaki H."/>
            <person name="Tamura T."/>
        </authorList>
    </citation>
    <scope>NUCLEOTIDE SEQUENCE [LARGE SCALE GENOMIC DNA]</scope>
    <source>
        <strain evidence="2 3">NBRC 108639</strain>
    </source>
</reference>
<keyword evidence="1" id="KW-0812">Transmembrane</keyword>
<evidence type="ECO:0000313" key="2">
    <source>
        <dbReference type="EMBL" id="GFJ76116.1"/>
    </source>
</evidence>
<gene>
    <name evidence="2" type="ORF">Phou_002960</name>
</gene>
<keyword evidence="1" id="KW-0472">Membrane</keyword>
<evidence type="ECO:0000256" key="1">
    <source>
        <dbReference type="SAM" id="Phobius"/>
    </source>
</evidence>
<comment type="caution">
    <text evidence="2">The sequence shown here is derived from an EMBL/GenBank/DDBJ whole genome shotgun (WGS) entry which is preliminary data.</text>
</comment>
<keyword evidence="1" id="KW-1133">Transmembrane helix</keyword>
<dbReference type="EMBL" id="BLPF01000001">
    <property type="protein sequence ID" value="GFJ76116.1"/>
    <property type="molecule type" value="Genomic_DNA"/>
</dbReference>
<dbReference type="Proteomes" id="UP000482800">
    <property type="component" value="Unassembled WGS sequence"/>
</dbReference>
<feature type="transmembrane region" description="Helical" evidence="1">
    <location>
        <begin position="163"/>
        <end position="182"/>
    </location>
</feature>
<organism evidence="2 3">
    <name type="scientific">Phytohabitans houttuyneae</name>
    <dbReference type="NCBI Taxonomy" id="1076126"/>
    <lineage>
        <taxon>Bacteria</taxon>
        <taxon>Bacillati</taxon>
        <taxon>Actinomycetota</taxon>
        <taxon>Actinomycetes</taxon>
        <taxon>Micromonosporales</taxon>
        <taxon>Micromonosporaceae</taxon>
    </lineage>
</organism>
<name>A0A6V8K2D2_9ACTN</name>
<keyword evidence="3" id="KW-1185">Reference proteome</keyword>
<feature type="transmembrane region" description="Helical" evidence="1">
    <location>
        <begin position="133"/>
        <end position="156"/>
    </location>
</feature>
<dbReference type="AlphaFoldDB" id="A0A6V8K2D2"/>
<feature type="transmembrane region" description="Helical" evidence="1">
    <location>
        <begin position="98"/>
        <end position="121"/>
    </location>
</feature>
<protein>
    <recommendedName>
        <fullName evidence="4">ABC transporter permease</fullName>
    </recommendedName>
</protein>
<feature type="transmembrane region" description="Helical" evidence="1">
    <location>
        <begin position="56"/>
        <end position="77"/>
    </location>
</feature>
<evidence type="ECO:0008006" key="4">
    <source>
        <dbReference type="Google" id="ProtNLM"/>
    </source>
</evidence>
<reference evidence="2 3" key="2">
    <citation type="submission" date="2020-03" db="EMBL/GenBank/DDBJ databases">
        <authorList>
            <person name="Ichikawa N."/>
            <person name="Kimura A."/>
            <person name="Kitahashi Y."/>
            <person name="Uohara A."/>
        </authorList>
    </citation>
    <scope>NUCLEOTIDE SEQUENCE [LARGE SCALE GENOMIC DNA]</scope>
    <source>
        <strain evidence="2 3">NBRC 108639</strain>
    </source>
</reference>
<sequence length="224" mass="22335">MRAVRAEWTKLWTAPATAWLPLAAVFATAGLSALVGAAATPGSTACADGCDPARLALSGVYLGQLALVALAVVAAAGEYRHGLAATTLLAVPRRLVAFTAKAVAVTAAAVPAAALAVAASLAATRPPLPPGQVVRAGAGTAGYLVLVALLALGVAATLRRTSAALGAVLALLYLAPVATRFVTDERWRHWVERATPAPDGPAALAVWTAVALAAGAATVTLRDP</sequence>